<feature type="transmembrane region" description="Helical" evidence="7">
    <location>
        <begin position="242"/>
        <end position="267"/>
    </location>
</feature>
<accession>A0AAE3JBE5</accession>
<comment type="caution">
    <text evidence="10">The sequence shown here is derived from an EMBL/GenBank/DDBJ whole genome shotgun (WGS) entry which is preliminary data.</text>
</comment>
<keyword evidence="11" id="KW-1185">Reference proteome</keyword>
<dbReference type="InterPro" id="IPR017871">
    <property type="entry name" value="ABC_transporter-like_CS"/>
</dbReference>
<dbReference type="GO" id="GO:0034040">
    <property type="term" value="F:ATPase-coupled lipid transmembrane transporter activity"/>
    <property type="evidence" value="ECO:0007669"/>
    <property type="project" value="TreeGrafter"/>
</dbReference>
<keyword evidence="4 10" id="KW-0067">ATP-binding</keyword>
<dbReference type="SUPFAM" id="SSF90123">
    <property type="entry name" value="ABC transporter transmembrane region"/>
    <property type="match status" value="1"/>
</dbReference>
<dbReference type="InterPro" id="IPR003593">
    <property type="entry name" value="AAA+_ATPase"/>
</dbReference>
<feature type="domain" description="ABC transmembrane type-1" evidence="9">
    <location>
        <begin position="24"/>
        <end position="302"/>
    </location>
</feature>
<dbReference type="Pfam" id="PF00664">
    <property type="entry name" value="ABC_membrane"/>
    <property type="match status" value="1"/>
</dbReference>
<feature type="transmembrane region" description="Helical" evidence="7">
    <location>
        <begin position="158"/>
        <end position="178"/>
    </location>
</feature>
<dbReference type="SMART" id="SM00382">
    <property type="entry name" value="AAA"/>
    <property type="match status" value="1"/>
</dbReference>
<evidence type="ECO:0000256" key="7">
    <source>
        <dbReference type="SAM" id="Phobius"/>
    </source>
</evidence>
<reference evidence="10 11" key="1">
    <citation type="submission" date="2021-10" db="EMBL/GenBank/DDBJ databases">
        <title>Anaerobic single-cell dispensing facilitates the cultivation of human gut bacteria.</title>
        <authorList>
            <person name="Afrizal A."/>
        </authorList>
    </citation>
    <scope>NUCLEOTIDE SEQUENCE [LARGE SCALE GENOMIC DNA]</scope>
    <source>
        <strain evidence="10 11">CLA-AA-H224</strain>
    </source>
</reference>
<evidence type="ECO:0000313" key="11">
    <source>
        <dbReference type="Proteomes" id="UP001198200"/>
    </source>
</evidence>
<dbReference type="InterPro" id="IPR036640">
    <property type="entry name" value="ABC1_TM_sf"/>
</dbReference>
<dbReference type="Gene3D" id="1.20.1560.10">
    <property type="entry name" value="ABC transporter type 1, transmembrane domain"/>
    <property type="match status" value="1"/>
</dbReference>
<evidence type="ECO:0000259" key="9">
    <source>
        <dbReference type="PROSITE" id="PS50929"/>
    </source>
</evidence>
<evidence type="ECO:0000256" key="3">
    <source>
        <dbReference type="ARBA" id="ARBA00022741"/>
    </source>
</evidence>
<dbReference type="InterPro" id="IPR011527">
    <property type="entry name" value="ABC1_TM_dom"/>
</dbReference>
<feature type="domain" description="ABC transporter" evidence="8">
    <location>
        <begin position="329"/>
        <end position="564"/>
    </location>
</feature>
<dbReference type="Proteomes" id="UP001198200">
    <property type="component" value="Unassembled WGS sequence"/>
</dbReference>
<evidence type="ECO:0000256" key="1">
    <source>
        <dbReference type="ARBA" id="ARBA00004651"/>
    </source>
</evidence>
<dbReference type="InterPro" id="IPR027417">
    <property type="entry name" value="P-loop_NTPase"/>
</dbReference>
<comment type="subcellular location">
    <subcellularLocation>
        <location evidence="1">Cell membrane</location>
        <topology evidence="1">Multi-pass membrane protein</topology>
    </subcellularLocation>
</comment>
<dbReference type="GO" id="GO:0005886">
    <property type="term" value="C:plasma membrane"/>
    <property type="evidence" value="ECO:0007669"/>
    <property type="project" value="UniProtKB-SubCell"/>
</dbReference>
<evidence type="ECO:0000256" key="2">
    <source>
        <dbReference type="ARBA" id="ARBA00022692"/>
    </source>
</evidence>
<protein>
    <submittedName>
        <fullName evidence="10">ABC transporter ATP-binding protein/permease</fullName>
    </submittedName>
</protein>
<keyword evidence="2 7" id="KW-0812">Transmembrane</keyword>
<dbReference type="GO" id="GO:0016887">
    <property type="term" value="F:ATP hydrolysis activity"/>
    <property type="evidence" value="ECO:0007669"/>
    <property type="project" value="InterPro"/>
</dbReference>
<dbReference type="PROSITE" id="PS50929">
    <property type="entry name" value="ABC_TM1F"/>
    <property type="match status" value="1"/>
</dbReference>
<dbReference type="SUPFAM" id="SSF52540">
    <property type="entry name" value="P-loop containing nucleoside triphosphate hydrolases"/>
    <property type="match status" value="1"/>
</dbReference>
<feature type="transmembrane region" description="Helical" evidence="7">
    <location>
        <begin position="131"/>
        <end position="152"/>
    </location>
</feature>
<dbReference type="GO" id="GO:0140359">
    <property type="term" value="F:ABC-type transporter activity"/>
    <property type="evidence" value="ECO:0007669"/>
    <property type="project" value="InterPro"/>
</dbReference>
<dbReference type="PROSITE" id="PS50893">
    <property type="entry name" value="ABC_TRANSPORTER_2"/>
    <property type="match status" value="1"/>
</dbReference>
<dbReference type="Gene3D" id="3.40.50.300">
    <property type="entry name" value="P-loop containing nucleotide triphosphate hydrolases"/>
    <property type="match status" value="1"/>
</dbReference>
<dbReference type="PANTHER" id="PTHR24221">
    <property type="entry name" value="ATP-BINDING CASSETTE SUB-FAMILY B"/>
    <property type="match status" value="1"/>
</dbReference>
<keyword evidence="3" id="KW-0547">Nucleotide-binding</keyword>
<keyword evidence="5 7" id="KW-1133">Transmembrane helix</keyword>
<name>A0AAE3JBE5_9FIRM</name>
<dbReference type="GO" id="GO:0005524">
    <property type="term" value="F:ATP binding"/>
    <property type="evidence" value="ECO:0007669"/>
    <property type="project" value="UniProtKB-KW"/>
</dbReference>
<organism evidence="10 11">
    <name type="scientific">Anthropogastromicrobium aceti</name>
    <dbReference type="NCBI Taxonomy" id="2981768"/>
    <lineage>
        <taxon>Bacteria</taxon>
        <taxon>Bacillati</taxon>
        <taxon>Bacillota</taxon>
        <taxon>Clostridia</taxon>
        <taxon>Lachnospirales</taxon>
        <taxon>Lachnospiraceae</taxon>
        <taxon>Anthropogastromicrobium</taxon>
    </lineage>
</organism>
<evidence type="ECO:0000256" key="6">
    <source>
        <dbReference type="ARBA" id="ARBA00023136"/>
    </source>
</evidence>
<evidence type="ECO:0000259" key="8">
    <source>
        <dbReference type="PROSITE" id="PS50893"/>
    </source>
</evidence>
<feature type="transmembrane region" description="Helical" evidence="7">
    <location>
        <begin position="55"/>
        <end position="77"/>
    </location>
</feature>
<proteinExistence type="predicted"/>
<evidence type="ECO:0000256" key="5">
    <source>
        <dbReference type="ARBA" id="ARBA00022989"/>
    </source>
</evidence>
<dbReference type="InterPro" id="IPR003439">
    <property type="entry name" value="ABC_transporter-like_ATP-bd"/>
</dbReference>
<evidence type="ECO:0000313" key="10">
    <source>
        <dbReference type="EMBL" id="MCC2220598.1"/>
    </source>
</evidence>
<feature type="transmembrane region" description="Helical" evidence="7">
    <location>
        <begin position="24"/>
        <end position="43"/>
    </location>
</feature>
<dbReference type="Pfam" id="PF00005">
    <property type="entry name" value="ABC_tran"/>
    <property type="match status" value="1"/>
</dbReference>
<dbReference type="PROSITE" id="PS00211">
    <property type="entry name" value="ABC_TRANSPORTER_1"/>
    <property type="match status" value="1"/>
</dbReference>
<dbReference type="RefSeq" id="WP_308731135.1">
    <property type="nucleotide sequence ID" value="NZ_JAJEQN010000005.1"/>
</dbReference>
<dbReference type="AlphaFoldDB" id="A0AAE3JBE5"/>
<keyword evidence="6 7" id="KW-0472">Membrane</keyword>
<gene>
    <name evidence="10" type="ORF">LKD48_02900</name>
</gene>
<dbReference type="InterPro" id="IPR039421">
    <property type="entry name" value="Type_1_exporter"/>
</dbReference>
<evidence type="ECO:0000256" key="4">
    <source>
        <dbReference type="ARBA" id="ARBA00022840"/>
    </source>
</evidence>
<dbReference type="EMBL" id="JAJEQN010000005">
    <property type="protein sequence ID" value="MCC2220598.1"/>
    <property type="molecule type" value="Genomic_DNA"/>
</dbReference>
<dbReference type="PANTHER" id="PTHR24221:SF654">
    <property type="entry name" value="ATP-BINDING CASSETTE SUB-FAMILY B MEMBER 6"/>
    <property type="match status" value="1"/>
</dbReference>
<sequence length="570" mass="63484">MKKNTKNKISQIDKILMNNEKQNIITAFSMILLAIFAPLKSFVAQWLIDSPSIKAIFVSVLIGAAVVAMSHICEYIVRNTFNRMATRSVSEIRGVLCENLKNMSLSQIHVLPMEDWQSAYTNDLKIVCDDYYFGLFNMAMWGSMGLVAVVYMAVISPALLIVSLVMVCFPFIGPRLFADKLRKTKSEYAKSYNTVCSKINEMLHGTETLLTCGKHSFLFQKMQRVSDDNMQKDFDMKQTETVATIITSLITWIPGFVIMVAGAMLVVQGKLTVSYLITANGLLNFIISPFRQTANSYQSVKSARALKDRIDELLAQKTSNQMEKKNIEITSIDIKKLSFGYGESDVLKDVNLTIKKGEKVAIVGASGSGKSTIMKLIGRFYLNYRGRISINNEDLKTLSDATFYSSVGYIPQEPFIFADTVRNNICLGRNCSDEEVWSAIEKVGLTELVSSLPDGINTELAEGGGNISGGQKKRIAVARALIRDCDTLLIDEMTSSLDIETTDEMVKLILSLSCTVIMITHDIFDSYMDGFSAIYYIENGGIAESGTYQRLLEQNGNFAKMQAMMKITNK</sequence>